<dbReference type="Gene3D" id="3.80.10.10">
    <property type="entry name" value="Ribonuclease Inhibitor"/>
    <property type="match status" value="1"/>
</dbReference>
<dbReference type="AlphaFoldDB" id="A0A8S2AKQ0"/>
<dbReference type="InterPro" id="IPR032675">
    <property type="entry name" value="LRR_dom_sf"/>
</dbReference>
<accession>A0A8S2AKQ0</accession>
<dbReference type="SUPFAM" id="SSF81383">
    <property type="entry name" value="F-box domain"/>
    <property type="match status" value="1"/>
</dbReference>
<dbReference type="Pfam" id="PF00646">
    <property type="entry name" value="F-box"/>
    <property type="match status" value="1"/>
</dbReference>
<keyword evidence="3" id="KW-1185">Reference proteome</keyword>
<dbReference type="Pfam" id="PF07279">
    <property type="entry name" value="DUF1442"/>
    <property type="match status" value="1"/>
</dbReference>
<evidence type="ECO:0000259" key="1">
    <source>
        <dbReference type="PROSITE" id="PS50181"/>
    </source>
</evidence>
<dbReference type="Proteomes" id="UP000682877">
    <property type="component" value="Chromosome 5"/>
</dbReference>
<dbReference type="InterPro" id="IPR055411">
    <property type="entry name" value="LRR_FXL15/At3g58940/PEG3-like"/>
</dbReference>
<dbReference type="Gene3D" id="1.20.1280.50">
    <property type="match status" value="1"/>
</dbReference>
<name>A0A8S2AKQ0_ARAAE</name>
<organism evidence="2 3">
    <name type="scientific">Arabidopsis arenosa</name>
    <name type="common">Sand rock-cress</name>
    <name type="synonym">Cardaminopsis arenosa</name>
    <dbReference type="NCBI Taxonomy" id="38785"/>
    <lineage>
        <taxon>Eukaryota</taxon>
        <taxon>Viridiplantae</taxon>
        <taxon>Streptophyta</taxon>
        <taxon>Embryophyta</taxon>
        <taxon>Tracheophyta</taxon>
        <taxon>Spermatophyta</taxon>
        <taxon>Magnoliopsida</taxon>
        <taxon>eudicotyledons</taxon>
        <taxon>Gunneridae</taxon>
        <taxon>Pentapetalae</taxon>
        <taxon>rosids</taxon>
        <taxon>malvids</taxon>
        <taxon>Brassicales</taxon>
        <taxon>Brassicaceae</taxon>
        <taxon>Camelineae</taxon>
        <taxon>Arabidopsis</taxon>
    </lineage>
</organism>
<dbReference type="InterPro" id="IPR009902">
    <property type="entry name" value="DUF1442"/>
</dbReference>
<dbReference type="PANTHER" id="PTHR33593:SF11">
    <property type="entry name" value="(RAPE) HYPOTHETICAL PROTEIN"/>
    <property type="match status" value="1"/>
</dbReference>
<gene>
    <name evidence="2" type="ORF">AARE701A_LOCUS13895</name>
</gene>
<proteinExistence type="predicted"/>
<feature type="domain" description="F-box" evidence="1">
    <location>
        <begin position="235"/>
        <end position="268"/>
    </location>
</feature>
<sequence>MKLVWSPETASNAYIHTVRSCKSYGESSVAEFLSATAAGWNTRLIVETWSRGDPIATSVGLAVAAIHTCGRHVCIVPDEESRSEYEAVMKGAVKSESTEVMVLGSAEDVVERISGVDFMVVDSKRHEFVKALGLAKTSKMGAVLVCKNATQKSIPGFKWHGVLSRGTRVVRSVFLPVGRGLEIAHVGASGGGNDLKKIPSRWIKQIDPRSGEEHLFKRASSKAKGKRIQYPVDNVDRISMLPDELLQKILSTLSTKDAVTTSSLSKRWVDQWKWRPHLSVGMRNISRTNPTSRLRELSLRVAESMTRTIDNHRGRLESCTISHFLFQCKDGTLDRWVQTVTHEKQTKELTLVNYIGCMGPFGGYNRLYLSPSTFSHPSLTSLSLTRYKLTETAFKNCSNLKTLKLFDIMSDVSVLSIVFKACSSLEVLVLQITCLNLGCVLKIENKNLQVLQVTCPTLINKMEVNAPRLEILDIKYIYCDSFLLDAPKIMFNRDYWFGAISVPHISYHISSLAQDKKRIWLELLVSQFFNMKRYGSLSVSVDLRNPNELEILMEVLLLWNEEMKDLEIIFKNNNAPREEGESSINGGARNKWLDGEKPFPDAFFRVRTVWMYNFDGSNEEEFALASRFVTQGTVIDKLMIETSTYPPVKQLMTEAKVAKLMELPKGNDYFTIECF</sequence>
<reference evidence="2" key="1">
    <citation type="submission" date="2021-01" db="EMBL/GenBank/DDBJ databases">
        <authorList>
            <person name="Bezrukov I."/>
        </authorList>
    </citation>
    <scope>NUCLEOTIDE SEQUENCE</scope>
</reference>
<dbReference type="PANTHER" id="PTHR33593">
    <property type="entry name" value="DUF1442 FAMILY PROTEIN"/>
    <property type="match status" value="1"/>
</dbReference>
<protein>
    <recommendedName>
        <fullName evidence="1">F-box domain-containing protein</fullName>
    </recommendedName>
</protein>
<evidence type="ECO:0000313" key="3">
    <source>
        <dbReference type="Proteomes" id="UP000682877"/>
    </source>
</evidence>
<dbReference type="CDD" id="cd22160">
    <property type="entry name" value="F-box_AtFBL13-like"/>
    <property type="match status" value="1"/>
</dbReference>
<dbReference type="InterPro" id="IPR036047">
    <property type="entry name" value="F-box-like_dom_sf"/>
</dbReference>
<evidence type="ECO:0000313" key="2">
    <source>
        <dbReference type="EMBL" id="CAE6077380.1"/>
    </source>
</evidence>
<dbReference type="SUPFAM" id="SSF52047">
    <property type="entry name" value="RNI-like"/>
    <property type="match status" value="1"/>
</dbReference>
<dbReference type="EMBL" id="LR999455">
    <property type="protein sequence ID" value="CAE6077380.1"/>
    <property type="molecule type" value="Genomic_DNA"/>
</dbReference>
<dbReference type="InterPro" id="IPR001810">
    <property type="entry name" value="F-box_dom"/>
</dbReference>
<dbReference type="InterPro" id="IPR053781">
    <property type="entry name" value="F-box_AtFBL13-like"/>
</dbReference>
<dbReference type="PROSITE" id="PS50181">
    <property type="entry name" value="FBOX"/>
    <property type="match status" value="1"/>
</dbReference>
<dbReference type="Pfam" id="PF24758">
    <property type="entry name" value="LRR_At5g56370"/>
    <property type="match status" value="1"/>
</dbReference>